<reference evidence="2" key="1">
    <citation type="journal article" date="2015" name="Nature">
        <title>Complex archaea that bridge the gap between prokaryotes and eukaryotes.</title>
        <authorList>
            <person name="Spang A."/>
            <person name="Saw J.H."/>
            <person name="Jorgensen S.L."/>
            <person name="Zaremba-Niedzwiedzka K."/>
            <person name="Martijn J."/>
            <person name="Lind A.E."/>
            <person name="van Eijk R."/>
            <person name="Schleper C."/>
            <person name="Guy L."/>
            <person name="Ettema T.J."/>
        </authorList>
    </citation>
    <scope>NUCLEOTIDE SEQUENCE</scope>
</reference>
<dbReference type="PROSITE" id="PS50943">
    <property type="entry name" value="HTH_CROC1"/>
    <property type="match status" value="1"/>
</dbReference>
<sequence>MATSLRELREAKGLTQDDLARLAGIGRNTVWGLELGSRKPRPSTRRKLAKALKVLPEDWGVLYMGGHPCEKVERLSDNLVKVQRFSFAESYAINGHVLESYLHFWLDRIGQPKAMYDFILSGFAEANNGYCVYPVLTHQPVGYSHIVDRNDDKSSLVKKGWATHLI</sequence>
<gene>
    <name evidence="2" type="ORF">LCGC14_2817360</name>
</gene>
<dbReference type="SMART" id="SM00530">
    <property type="entry name" value="HTH_XRE"/>
    <property type="match status" value="1"/>
</dbReference>
<comment type="caution">
    <text evidence="2">The sequence shown here is derived from an EMBL/GenBank/DDBJ whole genome shotgun (WGS) entry which is preliminary data.</text>
</comment>
<evidence type="ECO:0000313" key="2">
    <source>
        <dbReference type="EMBL" id="KKK81052.1"/>
    </source>
</evidence>
<dbReference type="GO" id="GO:0003677">
    <property type="term" value="F:DNA binding"/>
    <property type="evidence" value="ECO:0007669"/>
    <property type="project" value="InterPro"/>
</dbReference>
<evidence type="ECO:0000259" key="1">
    <source>
        <dbReference type="PROSITE" id="PS50943"/>
    </source>
</evidence>
<dbReference type="InterPro" id="IPR010982">
    <property type="entry name" value="Lambda_DNA-bd_dom_sf"/>
</dbReference>
<organism evidence="2">
    <name type="scientific">marine sediment metagenome</name>
    <dbReference type="NCBI Taxonomy" id="412755"/>
    <lineage>
        <taxon>unclassified sequences</taxon>
        <taxon>metagenomes</taxon>
        <taxon>ecological metagenomes</taxon>
    </lineage>
</organism>
<dbReference type="AlphaFoldDB" id="A0A0F8YI23"/>
<dbReference type="SUPFAM" id="SSF47413">
    <property type="entry name" value="lambda repressor-like DNA-binding domains"/>
    <property type="match status" value="1"/>
</dbReference>
<protein>
    <recommendedName>
        <fullName evidence="1">HTH cro/C1-type domain-containing protein</fullName>
    </recommendedName>
</protein>
<proteinExistence type="predicted"/>
<dbReference type="InterPro" id="IPR001387">
    <property type="entry name" value="Cro/C1-type_HTH"/>
</dbReference>
<dbReference type="Pfam" id="PF01381">
    <property type="entry name" value="HTH_3"/>
    <property type="match status" value="1"/>
</dbReference>
<dbReference type="EMBL" id="LAZR01053299">
    <property type="protein sequence ID" value="KKK81052.1"/>
    <property type="molecule type" value="Genomic_DNA"/>
</dbReference>
<dbReference type="CDD" id="cd00093">
    <property type="entry name" value="HTH_XRE"/>
    <property type="match status" value="1"/>
</dbReference>
<name>A0A0F8YI23_9ZZZZ</name>
<dbReference type="Gene3D" id="1.10.260.40">
    <property type="entry name" value="lambda repressor-like DNA-binding domains"/>
    <property type="match status" value="1"/>
</dbReference>
<feature type="domain" description="HTH cro/C1-type" evidence="1">
    <location>
        <begin position="5"/>
        <end position="59"/>
    </location>
</feature>
<accession>A0A0F8YI23</accession>